<dbReference type="InterPro" id="IPR001313">
    <property type="entry name" value="Pumilio_RNA-bd_rpt"/>
</dbReference>
<dbReference type="PROSITE" id="PS50302">
    <property type="entry name" value="PUM"/>
    <property type="match status" value="2"/>
</dbReference>
<name>A0A9N7MWI3_STRHE</name>
<comment type="caution">
    <text evidence="7">The sequence shown here is derived from an EMBL/GenBank/DDBJ whole genome shotgun (WGS) entry which is preliminary data.</text>
</comment>
<dbReference type="GO" id="GO:0003729">
    <property type="term" value="F:mRNA binding"/>
    <property type="evidence" value="ECO:0007669"/>
    <property type="project" value="TreeGrafter"/>
</dbReference>
<dbReference type="SUPFAM" id="SSF48371">
    <property type="entry name" value="ARM repeat"/>
    <property type="match status" value="1"/>
</dbReference>
<feature type="region of interest" description="Disordered" evidence="5">
    <location>
        <begin position="1"/>
        <end position="25"/>
    </location>
</feature>
<dbReference type="SMART" id="SM00025">
    <property type="entry name" value="Pumilio"/>
    <property type="match status" value="6"/>
</dbReference>
<dbReference type="PANTHER" id="PTHR12537">
    <property type="entry name" value="RNA BINDING PROTEIN PUMILIO-RELATED"/>
    <property type="match status" value="1"/>
</dbReference>
<sequence>MESPTSKTPNSGQNLTGDSDPHEDTMVRSFQNLGFGDENGVGDMKSHIINNPIRKLTWRERWLLSSTMDDEEYIWSSLVSLLSAGGDGDCCSSEPSVSYPQNVSYTDRYFLNEDFDKGGPALNWERIRDFLKGPYSLQQDRLIGSLISGFIVELMTDTKMHPVFQAFLDACKMKHFDKLLRMNWLDREPFLEVVFCKQGVVSMIKLIRKLKKTYHAFSITGILSTRFVEIMTDYTAREVIQTCFILFSHEPNEILYESAIENCHYLAMHKVGCISLNECISTIPGEQRSRLLVSIADMADILCDDPYGNYVLHNVLKLNHKEVHRRIFMCLRGQFVQMARKKVGSHIVEKCMEISENWLLSIVEEILRSNEAPQELAEDQFGNYVIQKALRMTKERGLISLYNSLVHTLKPHFAELSRTHGGKKVLAVIKEGSRSRTKGGKKVLAVIKEGSID</sequence>
<dbReference type="PANTHER" id="PTHR12537:SF137">
    <property type="entry name" value="PUMILIO HOMOLOG 16-RELATED"/>
    <property type="match status" value="1"/>
</dbReference>
<keyword evidence="1" id="KW-0677">Repeat</keyword>
<dbReference type="PROSITE" id="PS50303">
    <property type="entry name" value="PUM_HD"/>
    <property type="match status" value="1"/>
</dbReference>
<protein>
    <recommendedName>
        <fullName evidence="6">PUM-HD domain-containing protein</fullName>
    </recommendedName>
</protein>
<evidence type="ECO:0000256" key="2">
    <source>
        <dbReference type="ARBA" id="ARBA00022845"/>
    </source>
</evidence>
<evidence type="ECO:0000256" key="3">
    <source>
        <dbReference type="ARBA" id="ARBA00022884"/>
    </source>
</evidence>
<accession>A0A9N7MWI3</accession>
<feature type="compositionally biased region" description="Polar residues" evidence="5">
    <location>
        <begin position="1"/>
        <end position="17"/>
    </location>
</feature>
<evidence type="ECO:0000259" key="6">
    <source>
        <dbReference type="PROSITE" id="PS50303"/>
    </source>
</evidence>
<dbReference type="GO" id="GO:0006417">
    <property type="term" value="P:regulation of translation"/>
    <property type="evidence" value="ECO:0007669"/>
    <property type="project" value="UniProtKB-KW"/>
</dbReference>
<dbReference type="AlphaFoldDB" id="A0A9N7MWI3"/>
<keyword evidence="2" id="KW-0810">Translation regulation</keyword>
<dbReference type="InterPro" id="IPR016024">
    <property type="entry name" value="ARM-type_fold"/>
</dbReference>
<dbReference type="Gene3D" id="1.25.10.10">
    <property type="entry name" value="Leucine-rich Repeat Variant"/>
    <property type="match status" value="1"/>
</dbReference>
<evidence type="ECO:0000313" key="7">
    <source>
        <dbReference type="EMBL" id="CAA0817989.1"/>
    </source>
</evidence>
<organism evidence="7 8">
    <name type="scientific">Striga hermonthica</name>
    <name type="common">Purple witchweed</name>
    <name type="synonym">Buchnera hermonthica</name>
    <dbReference type="NCBI Taxonomy" id="68872"/>
    <lineage>
        <taxon>Eukaryota</taxon>
        <taxon>Viridiplantae</taxon>
        <taxon>Streptophyta</taxon>
        <taxon>Embryophyta</taxon>
        <taxon>Tracheophyta</taxon>
        <taxon>Spermatophyta</taxon>
        <taxon>Magnoliopsida</taxon>
        <taxon>eudicotyledons</taxon>
        <taxon>Gunneridae</taxon>
        <taxon>Pentapetalae</taxon>
        <taxon>asterids</taxon>
        <taxon>lamiids</taxon>
        <taxon>Lamiales</taxon>
        <taxon>Orobanchaceae</taxon>
        <taxon>Buchnereae</taxon>
        <taxon>Striga</taxon>
    </lineage>
</organism>
<dbReference type="InterPro" id="IPR011989">
    <property type="entry name" value="ARM-like"/>
</dbReference>
<feature type="domain" description="PUM-HD" evidence="6">
    <location>
        <begin position="77"/>
        <end position="433"/>
    </location>
</feature>
<evidence type="ECO:0000313" key="8">
    <source>
        <dbReference type="Proteomes" id="UP001153555"/>
    </source>
</evidence>
<dbReference type="Pfam" id="PF00806">
    <property type="entry name" value="PUF"/>
    <property type="match status" value="3"/>
</dbReference>
<feature type="repeat" description="Pumilio" evidence="4">
    <location>
        <begin position="294"/>
        <end position="329"/>
    </location>
</feature>
<evidence type="ECO:0000256" key="5">
    <source>
        <dbReference type="SAM" id="MobiDB-lite"/>
    </source>
</evidence>
<dbReference type="InterPro" id="IPR033133">
    <property type="entry name" value="PUM-HD"/>
</dbReference>
<dbReference type="GO" id="GO:0005737">
    <property type="term" value="C:cytoplasm"/>
    <property type="evidence" value="ECO:0007669"/>
    <property type="project" value="TreeGrafter"/>
</dbReference>
<feature type="repeat" description="Pumilio" evidence="4">
    <location>
        <begin position="365"/>
        <end position="403"/>
    </location>
</feature>
<gene>
    <name evidence="7" type="ORF">SHERM_17368</name>
</gene>
<proteinExistence type="predicted"/>
<evidence type="ECO:0000256" key="4">
    <source>
        <dbReference type="PROSITE-ProRule" id="PRU00317"/>
    </source>
</evidence>
<dbReference type="EMBL" id="CACSLK010016728">
    <property type="protein sequence ID" value="CAA0817989.1"/>
    <property type="molecule type" value="Genomic_DNA"/>
</dbReference>
<reference evidence="7" key="1">
    <citation type="submission" date="2019-12" db="EMBL/GenBank/DDBJ databases">
        <authorList>
            <person name="Scholes J."/>
        </authorList>
    </citation>
    <scope>NUCLEOTIDE SEQUENCE</scope>
</reference>
<dbReference type="Proteomes" id="UP001153555">
    <property type="component" value="Unassembled WGS sequence"/>
</dbReference>
<keyword evidence="3" id="KW-0694">RNA-binding</keyword>
<dbReference type="OrthoDB" id="668540at2759"/>
<evidence type="ECO:0000256" key="1">
    <source>
        <dbReference type="ARBA" id="ARBA00022737"/>
    </source>
</evidence>
<keyword evidence="8" id="KW-1185">Reference proteome</keyword>